<comment type="caution">
    <text evidence="4">The sequence shown here is derived from an EMBL/GenBank/DDBJ whole genome shotgun (WGS) entry which is preliminary data.</text>
</comment>
<feature type="chain" id="PRO_5041240585" description="Peptidase A1 domain-containing protein" evidence="2">
    <location>
        <begin position="24"/>
        <end position="432"/>
    </location>
</feature>
<sequence length="432" mass="47274">MPLLLHLTLMVVSFLFHEHEAIAQYIYPYTSAIVPVNKHIDAVKPLYSVGVTASYINSQTLKANFLIDLDAPLNWHDCILRWNIVPNGCPVNTPCTYPVSCDEYVCTDVRTAYTYENPKCPPVTNDSTTPGWGCTCPVRVIDPVTGSCGQASLDYDEFVMKTTDGRDITATYGVNPNAACAPSSSFGSFPKNVTGVMALSTSRHALPAYLFQPIKKLLALCLPSTVSAPGVLFFGTGPYYLPPQSDLDATTLLSYTPLIKRQDSYGYFIGVNKIAIKKRSIEVLGDATTKLSTIDPYSILRTDIYTWVVRRFSMVTKRIPRAEPVEPFGLCFSTVSNGSSRVSLKVPDIELGLRDGKKWPISTTNSIKQVTKDVACLAFVDGGAIAEPPVVIGAFQFEDNFVVFDLENSSLGFSSSLLSKHVSCANFNFTLT</sequence>
<name>A0AA38T182_9ASTR</name>
<dbReference type="Pfam" id="PF14543">
    <property type="entry name" value="TAXi_N"/>
    <property type="match status" value="1"/>
</dbReference>
<reference evidence="4" key="1">
    <citation type="submission" date="2023-03" db="EMBL/GenBank/DDBJ databases">
        <title>Chromosome-scale reference genome and RAD-based genetic map of yellow starthistle (Centaurea solstitialis) reveal putative structural variation and QTLs associated with invader traits.</title>
        <authorList>
            <person name="Reatini B."/>
            <person name="Cang F.A."/>
            <person name="Jiang Q."/>
            <person name="Mckibben M.T.W."/>
            <person name="Barker M.S."/>
            <person name="Rieseberg L.H."/>
            <person name="Dlugosch K.M."/>
        </authorList>
    </citation>
    <scope>NUCLEOTIDE SEQUENCE</scope>
    <source>
        <strain evidence="4">CAN-66</strain>
        <tissue evidence="4">Leaf</tissue>
    </source>
</reference>
<dbReference type="GO" id="GO:0004190">
    <property type="term" value="F:aspartic-type endopeptidase activity"/>
    <property type="evidence" value="ECO:0007669"/>
    <property type="project" value="InterPro"/>
</dbReference>
<dbReference type="Proteomes" id="UP001172457">
    <property type="component" value="Chromosome 5"/>
</dbReference>
<dbReference type="PANTHER" id="PTHR47965">
    <property type="entry name" value="ASPARTYL PROTEASE-RELATED"/>
    <property type="match status" value="1"/>
</dbReference>
<organism evidence="4 5">
    <name type="scientific">Centaurea solstitialis</name>
    <name type="common">yellow star-thistle</name>
    <dbReference type="NCBI Taxonomy" id="347529"/>
    <lineage>
        <taxon>Eukaryota</taxon>
        <taxon>Viridiplantae</taxon>
        <taxon>Streptophyta</taxon>
        <taxon>Embryophyta</taxon>
        <taxon>Tracheophyta</taxon>
        <taxon>Spermatophyta</taxon>
        <taxon>Magnoliopsida</taxon>
        <taxon>eudicotyledons</taxon>
        <taxon>Gunneridae</taxon>
        <taxon>Pentapetalae</taxon>
        <taxon>asterids</taxon>
        <taxon>campanulids</taxon>
        <taxon>Asterales</taxon>
        <taxon>Asteraceae</taxon>
        <taxon>Carduoideae</taxon>
        <taxon>Cardueae</taxon>
        <taxon>Centaureinae</taxon>
        <taxon>Centaurea</taxon>
    </lineage>
</organism>
<proteinExistence type="inferred from homology"/>
<keyword evidence="2" id="KW-0732">Signal</keyword>
<dbReference type="EMBL" id="JARYMX010000005">
    <property type="protein sequence ID" value="KAJ9546581.1"/>
    <property type="molecule type" value="Genomic_DNA"/>
</dbReference>
<keyword evidence="5" id="KW-1185">Reference proteome</keyword>
<comment type="similarity">
    <text evidence="1">Belongs to the peptidase A1 family.</text>
</comment>
<gene>
    <name evidence="4" type="ORF">OSB04_019124</name>
</gene>
<dbReference type="InterPro" id="IPR021109">
    <property type="entry name" value="Peptidase_aspartic_dom_sf"/>
</dbReference>
<accession>A0AA38T182</accession>
<dbReference type="AlphaFoldDB" id="A0AA38T182"/>
<dbReference type="InterPro" id="IPR032799">
    <property type="entry name" value="TAXi_C"/>
</dbReference>
<evidence type="ECO:0000256" key="1">
    <source>
        <dbReference type="ARBA" id="ARBA00007447"/>
    </source>
</evidence>
<dbReference type="Gene3D" id="2.40.70.10">
    <property type="entry name" value="Acid Proteases"/>
    <property type="match status" value="2"/>
</dbReference>
<evidence type="ECO:0000256" key="2">
    <source>
        <dbReference type="SAM" id="SignalP"/>
    </source>
</evidence>
<feature type="domain" description="Peptidase A1" evidence="3">
    <location>
        <begin position="50"/>
        <end position="414"/>
    </location>
</feature>
<evidence type="ECO:0000259" key="3">
    <source>
        <dbReference type="PROSITE" id="PS51767"/>
    </source>
</evidence>
<dbReference type="GO" id="GO:0006508">
    <property type="term" value="P:proteolysis"/>
    <property type="evidence" value="ECO:0007669"/>
    <property type="project" value="InterPro"/>
</dbReference>
<dbReference type="PROSITE" id="PS51767">
    <property type="entry name" value="PEPTIDASE_A1"/>
    <property type="match status" value="1"/>
</dbReference>
<evidence type="ECO:0000313" key="4">
    <source>
        <dbReference type="EMBL" id="KAJ9546581.1"/>
    </source>
</evidence>
<dbReference type="InterPro" id="IPR001461">
    <property type="entry name" value="Aspartic_peptidase_A1"/>
</dbReference>
<protein>
    <recommendedName>
        <fullName evidence="3">Peptidase A1 domain-containing protein</fullName>
    </recommendedName>
</protein>
<dbReference type="Pfam" id="PF14541">
    <property type="entry name" value="TAXi_C"/>
    <property type="match status" value="1"/>
</dbReference>
<feature type="signal peptide" evidence="2">
    <location>
        <begin position="1"/>
        <end position="23"/>
    </location>
</feature>
<dbReference type="InterPro" id="IPR033121">
    <property type="entry name" value="PEPTIDASE_A1"/>
</dbReference>
<dbReference type="InterPro" id="IPR032861">
    <property type="entry name" value="TAXi_N"/>
</dbReference>
<evidence type="ECO:0000313" key="5">
    <source>
        <dbReference type="Proteomes" id="UP001172457"/>
    </source>
</evidence>
<dbReference type="SUPFAM" id="SSF50630">
    <property type="entry name" value="Acid proteases"/>
    <property type="match status" value="1"/>
</dbReference>
<dbReference type="PANTHER" id="PTHR47965:SF63">
    <property type="entry name" value="OS01G0937200 PROTEIN"/>
    <property type="match status" value="1"/>
</dbReference>